<proteinExistence type="predicted"/>
<name>A0A6M2BU76_9GAMM</name>
<accession>A0A6M2BU76</accession>
<reference evidence="3 4" key="1">
    <citation type="journal article" date="2014" name="Int. J. Syst. Evol. Microbiol.">
        <title>Solimonas terrae sp. nov., isolated from soil.</title>
        <authorList>
            <person name="Kim S.J."/>
            <person name="Moon J.Y."/>
            <person name="Weon H.Y."/>
            <person name="Ahn J.H."/>
            <person name="Chen W.M."/>
            <person name="Kwon S.W."/>
        </authorList>
    </citation>
    <scope>NUCLEOTIDE SEQUENCE [LARGE SCALE GENOMIC DNA]</scope>
    <source>
        <strain evidence="3 4">KIS83-12</strain>
    </source>
</reference>
<dbReference type="InterPro" id="IPR029058">
    <property type="entry name" value="AB_hydrolase_fold"/>
</dbReference>
<sequence length="280" mass="31505">MDRIATRSVEANGLRFNVAVAGDGPTVLLLHGFPDTLRVWHRQIGVLAAAGYRVIAPDQRGCGNSEMPTSVRAYRLENLANDIIALLDALGIHEPVHLVGHDWGAVVGWQLAIEHAARFRSFAVMSVGHPAEYRRGFEQKWRSWYIYLFLLRGLAERLIRAGNWRAMRTLVDDPGENEARVAALSRPGRLTAGLSWYRANVWQVLTRRFGTTPLPVFGMWSDGDFALAENQMRNSGRHVTGPWRYQRIEGASHWLQIDRADDINRLLLAWFAAPSDGFPA</sequence>
<keyword evidence="1 3" id="KW-0378">Hydrolase</keyword>
<evidence type="ECO:0000313" key="3">
    <source>
        <dbReference type="EMBL" id="NGY06232.1"/>
    </source>
</evidence>
<comment type="caution">
    <text evidence="3">The sequence shown here is derived from an EMBL/GenBank/DDBJ whole genome shotgun (WGS) entry which is preliminary data.</text>
</comment>
<dbReference type="RefSeq" id="WP_166259330.1">
    <property type="nucleotide sequence ID" value="NZ_JAAMOW010000008.1"/>
</dbReference>
<feature type="domain" description="AB hydrolase-1" evidence="2">
    <location>
        <begin position="25"/>
        <end position="259"/>
    </location>
</feature>
<gene>
    <name evidence="3" type="ORF">G7Y85_15775</name>
</gene>
<evidence type="ECO:0000259" key="2">
    <source>
        <dbReference type="Pfam" id="PF00561"/>
    </source>
</evidence>
<dbReference type="GO" id="GO:0016787">
    <property type="term" value="F:hydrolase activity"/>
    <property type="evidence" value="ECO:0007669"/>
    <property type="project" value="UniProtKB-KW"/>
</dbReference>
<dbReference type="PANTHER" id="PTHR43329">
    <property type="entry name" value="EPOXIDE HYDROLASE"/>
    <property type="match status" value="1"/>
</dbReference>
<evidence type="ECO:0000313" key="4">
    <source>
        <dbReference type="Proteomes" id="UP000472676"/>
    </source>
</evidence>
<dbReference type="Pfam" id="PF00561">
    <property type="entry name" value="Abhydrolase_1"/>
    <property type="match status" value="1"/>
</dbReference>
<evidence type="ECO:0000256" key="1">
    <source>
        <dbReference type="ARBA" id="ARBA00022801"/>
    </source>
</evidence>
<dbReference type="Gene3D" id="3.40.50.1820">
    <property type="entry name" value="alpha/beta hydrolase"/>
    <property type="match status" value="1"/>
</dbReference>
<dbReference type="EMBL" id="JAAMOW010000008">
    <property type="protein sequence ID" value="NGY06232.1"/>
    <property type="molecule type" value="Genomic_DNA"/>
</dbReference>
<dbReference type="InterPro" id="IPR000639">
    <property type="entry name" value="Epox_hydrolase-like"/>
</dbReference>
<organism evidence="3 4">
    <name type="scientific">Solimonas terrae</name>
    <dbReference type="NCBI Taxonomy" id="1396819"/>
    <lineage>
        <taxon>Bacteria</taxon>
        <taxon>Pseudomonadati</taxon>
        <taxon>Pseudomonadota</taxon>
        <taxon>Gammaproteobacteria</taxon>
        <taxon>Nevskiales</taxon>
        <taxon>Nevskiaceae</taxon>
        <taxon>Solimonas</taxon>
    </lineage>
</organism>
<dbReference type="InterPro" id="IPR000073">
    <property type="entry name" value="AB_hydrolase_1"/>
</dbReference>
<dbReference type="PRINTS" id="PR00412">
    <property type="entry name" value="EPOXHYDRLASE"/>
</dbReference>
<protein>
    <submittedName>
        <fullName evidence="3">Alpha/beta fold hydrolase</fullName>
    </submittedName>
</protein>
<dbReference type="PRINTS" id="PR00111">
    <property type="entry name" value="ABHYDROLASE"/>
</dbReference>
<dbReference type="SUPFAM" id="SSF53474">
    <property type="entry name" value="alpha/beta-Hydrolases"/>
    <property type="match status" value="1"/>
</dbReference>
<dbReference type="AlphaFoldDB" id="A0A6M2BU76"/>
<keyword evidence="4" id="KW-1185">Reference proteome</keyword>
<dbReference type="Proteomes" id="UP000472676">
    <property type="component" value="Unassembled WGS sequence"/>
</dbReference>